<dbReference type="GO" id="GO:0005737">
    <property type="term" value="C:cytoplasm"/>
    <property type="evidence" value="ECO:0007669"/>
    <property type="project" value="TreeGrafter"/>
</dbReference>
<dbReference type="GO" id="GO:0009228">
    <property type="term" value="P:thiamine biosynthetic process"/>
    <property type="evidence" value="ECO:0007669"/>
    <property type="project" value="UniProtKB-KW"/>
</dbReference>
<organism evidence="5 6">
    <name type="scientific">Thiohalospira halophila DSM 15071</name>
    <dbReference type="NCBI Taxonomy" id="1123397"/>
    <lineage>
        <taxon>Bacteria</taxon>
        <taxon>Pseudomonadati</taxon>
        <taxon>Pseudomonadota</taxon>
        <taxon>Gammaproteobacteria</taxon>
        <taxon>Thiohalospirales</taxon>
        <taxon>Thiohalospiraceae</taxon>
        <taxon>Thiohalospira</taxon>
    </lineage>
</organism>
<sequence length="374" mass="40766">MTRLAPSSPGSGDDCLVVGGGLIGMLTARELALEGWRVRILERGEAGAESSWAGGGILSPLYPWRSPEPITRLAIWSQRRYQALAEQLRAESGIDPEWYHTGMLVLDSGEGSKARYWARDHGLRLELPDNERVAKLEPALGTAPGDAVWMPEVANIRNPRLVRALRGSLDHLGVPLHEQTPVTGWLKSEGRIEGVETESGRFEAGCVILAGGAWSGNLLAGTRVSADIRPVRGQMVVFRTTPDRIRRVLLRHDHYIIPRRDGHVLAGSTLEEAGFDKTTTEEARRQLVRLAVSMVPALGNAPVERHWAGLRPGSPEGVPLIGPHPELEGLWLNTGHYRNGVVMGPASARLLTDLLMGWPTRLDPSVYAPAPAEV</sequence>
<evidence type="ECO:0000256" key="1">
    <source>
        <dbReference type="ARBA" id="ARBA00004948"/>
    </source>
</evidence>
<keyword evidence="6" id="KW-1185">Reference proteome</keyword>
<dbReference type="PANTHER" id="PTHR13847:SF289">
    <property type="entry name" value="GLYCINE OXIDASE"/>
    <property type="match status" value="1"/>
</dbReference>
<name>A0A1I1Q5L7_9GAMM</name>
<dbReference type="UniPathway" id="UPA00060"/>
<evidence type="ECO:0000259" key="4">
    <source>
        <dbReference type="Pfam" id="PF01266"/>
    </source>
</evidence>
<dbReference type="EMBL" id="FOMJ01000002">
    <property type="protein sequence ID" value="SFD14513.1"/>
    <property type="molecule type" value="Genomic_DNA"/>
</dbReference>
<dbReference type="PANTHER" id="PTHR13847">
    <property type="entry name" value="SARCOSINE DEHYDROGENASE-RELATED"/>
    <property type="match status" value="1"/>
</dbReference>
<evidence type="ECO:0000313" key="6">
    <source>
        <dbReference type="Proteomes" id="UP000198611"/>
    </source>
</evidence>
<dbReference type="GO" id="GO:0050660">
    <property type="term" value="F:flavin adenine dinucleotide binding"/>
    <property type="evidence" value="ECO:0007669"/>
    <property type="project" value="InterPro"/>
</dbReference>
<evidence type="ECO:0000256" key="3">
    <source>
        <dbReference type="ARBA" id="ARBA00023002"/>
    </source>
</evidence>
<keyword evidence="2" id="KW-0784">Thiamine biosynthesis</keyword>
<feature type="domain" description="FAD dependent oxidoreductase" evidence="4">
    <location>
        <begin position="14"/>
        <end position="354"/>
    </location>
</feature>
<dbReference type="Gene3D" id="3.50.50.60">
    <property type="entry name" value="FAD/NAD(P)-binding domain"/>
    <property type="match status" value="1"/>
</dbReference>
<dbReference type="OrthoDB" id="9805337at2"/>
<dbReference type="InterPro" id="IPR012727">
    <property type="entry name" value="Gly_oxidase_ThiO"/>
</dbReference>
<dbReference type="InterPro" id="IPR006076">
    <property type="entry name" value="FAD-dep_OxRdtase"/>
</dbReference>
<dbReference type="SUPFAM" id="SSF54373">
    <property type="entry name" value="FAD-linked reductases, C-terminal domain"/>
    <property type="match status" value="1"/>
</dbReference>
<dbReference type="RefSeq" id="WP_093427754.1">
    <property type="nucleotide sequence ID" value="NZ_FOMJ01000002.1"/>
</dbReference>
<dbReference type="STRING" id="1123397.SAMN05660831_00851"/>
<accession>A0A1I1Q5L7</accession>
<dbReference type="SUPFAM" id="SSF51905">
    <property type="entry name" value="FAD/NAD(P)-binding domain"/>
    <property type="match status" value="1"/>
</dbReference>
<protein>
    <submittedName>
        <fullName evidence="5">Glycine oxidase</fullName>
    </submittedName>
</protein>
<evidence type="ECO:0000313" key="5">
    <source>
        <dbReference type="EMBL" id="SFD14513.1"/>
    </source>
</evidence>
<evidence type="ECO:0000256" key="2">
    <source>
        <dbReference type="ARBA" id="ARBA00022977"/>
    </source>
</evidence>
<dbReference type="InterPro" id="IPR036188">
    <property type="entry name" value="FAD/NAD-bd_sf"/>
</dbReference>
<dbReference type="Gene3D" id="3.30.9.10">
    <property type="entry name" value="D-Amino Acid Oxidase, subunit A, domain 2"/>
    <property type="match status" value="1"/>
</dbReference>
<dbReference type="NCBIfam" id="TIGR02352">
    <property type="entry name" value="thiamin_ThiO"/>
    <property type="match status" value="1"/>
</dbReference>
<dbReference type="GO" id="GO:0016491">
    <property type="term" value="F:oxidoreductase activity"/>
    <property type="evidence" value="ECO:0007669"/>
    <property type="project" value="UniProtKB-KW"/>
</dbReference>
<dbReference type="AlphaFoldDB" id="A0A1I1Q5L7"/>
<gene>
    <name evidence="5" type="ORF">SAMN05660831_00851</name>
</gene>
<proteinExistence type="predicted"/>
<dbReference type="Proteomes" id="UP000198611">
    <property type="component" value="Unassembled WGS sequence"/>
</dbReference>
<dbReference type="GO" id="GO:0009229">
    <property type="term" value="P:thiamine diphosphate biosynthetic process"/>
    <property type="evidence" value="ECO:0007669"/>
    <property type="project" value="UniProtKB-UniPathway"/>
</dbReference>
<keyword evidence="3" id="KW-0560">Oxidoreductase</keyword>
<reference evidence="5 6" key="1">
    <citation type="submission" date="2016-10" db="EMBL/GenBank/DDBJ databases">
        <authorList>
            <person name="de Groot N.N."/>
        </authorList>
    </citation>
    <scope>NUCLEOTIDE SEQUENCE [LARGE SCALE GENOMIC DNA]</scope>
    <source>
        <strain evidence="5 6">HL3</strain>
    </source>
</reference>
<dbReference type="Pfam" id="PF01266">
    <property type="entry name" value="DAO"/>
    <property type="match status" value="1"/>
</dbReference>
<comment type="pathway">
    <text evidence="1">Cofactor biosynthesis; thiamine diphosphate biosynthesis.</text>
</comment>